<keyword evidence="2" id="KW-0238">DNA-binding</keyword>
<organism evidence="5 6">
    <name type="scientific">Loktanella atrilutea</name>
    <dbReference type="NCBI Taxonomy" id="366533"/>
    <lineage>
        <taxon>Bacteria</taxon>
        <taxon>Pseudomonadati</taxon>
        <taxon>Pseudomonadota</taxon>
        <taxon>Alphaproteobacteria</taxon>
        <taxon>Rhodobacterales</taxon>
        <taxon>Roseobacteraceae</taxon>
        <taxon>Loktanella</taxon>
    </lineage>
</organism>
<evidence type="ECO:0000313" key="6">
    <source>
        <dbReference type="Proteomes" id="UP000183987"/>
    </source>
</evidence>
<dbReference type="PROSITE" id="PS50949">
    <property type="entry name" value="HTH_GNTR"/>
    <property type="match status" value="1"/>
</dbReference>
<sequence>MDVEIDRKSSVSARQQIRATIVAQIASGALRAGEPLPSVRDLADRSGLAPMTVTRVYADLKQGGLIEARAGAGTFVAESALTRLGAGGAAAGIWQAIDDLVADATRRGISVGDLLSLVASRDRAATQGATVVMVGLFVAATRSYATRVSAQTGVPVTAVALLDEDPSDTDLAARLSDADLILTFDNLHPRLAALAPQARIVSLRFIPAEATRLALAALDPLARVVAVSRFDDFLPVLTAGMRRFAAHVPSITARVMGDDDLPDLLAQADVVVMSTGAEHAGDGAPPGATLIEYRHVPDPGDIDRQVVPLLGHLPPSARKEAS</sequence>
<dbReference type="Proteomes" id="UP000183987">
    <property type="component" value="Unassembled WGS sequence"/>
</dbReference>
<gene>
    <name evidence="5" type="ORF">SAMN05444339_101596</name>
</gene>
<dbReference type="CDD" id="cd07377">
    <property type="entry name" value="WHTH_GntR"/>
    <property type="match status" value="1"/>
</dbReference>
<dbReference type="PANTHER" id="PTHR38445:SF7">
    <property type="entry name" value="GNTR-FAMILY TRANSCRIPTIONAL REGULATOR"/>
    <property type="match status" value="1"/>
</dbReference>
<keyword evidence="3" id="KW-0804">Transcription</keyword>
<dbReference type="SMART" id="SM00345">
    <property type="entry name" value="HTH_GNTR"/>
    <property type="match status" value="1"/>
</dbReference>
<dbReference type="OrthoDB" id="7173258at2"/>
<dbReference type="InterPro" id="IPR000524">
    <property type="entry name" value="Tscrpt_reg_HTH_GntR"/>
</dbReference>
<dbReference type="Gene3D" id="1.10.10.10">
    <property type="entry name" value="Winged helix-like DNA-binding domain superfamily/Winged helix DNA-binding domain"/>
    <property type="match status" value="1"/>
</dbReference>
<dbReference type="AlphaFoldDB" id="A0A1M4U4W6"/>
<protein>
    <submittedName>
        <fullName evidence="5">Transcriptional regulator, GntR family</fullName>
    </submittedName>
</protein>
<dbReference type="EMBL" id="FQUE01000001">
    <property type="protein sequence ID" value="SHE51703.1"/>
    <property type="molecule type" value="Genomic_DNA"/>
</dbReference>
<dbReference type="Pfam" id="PF00392">
    <property type="entry name" value="GntR"/>
    <property type="match status" value="1"/>
</dbReference>
<evidence type="ECO:0000313" key="5">
    <source>
        <dbReference type="EMBL" id="SHE51703.1"/>
    </source>
</evidence>
<evidence type="ECO:0000256" key="2">
    <source>
        <dbReference type="ARBA" id="ARBA00023125"/>
    </source>
</evidence>
<reference evidence="6" key="1">
    <citation type="submission" date="2016-11" db="EMBL/GenBank/DDBJ databases">
        <authorList>
            <person name="Varghese N."/>
            <person name="Submissions S."/>
        </authorList>
    </citation>
    <scope>NUCLEOTIDE SEQUENCE [LARGE SCALE GENOMIC DNA]</scope>
    <source>
        <strain evidence="6">DSM 29326</strain>
    </source>
</reference>
<evidence type="ECO:0000256" key="1">
    <source>
        <dbReference type="ARBA" id="ARBA00023015"/>
    </source>
</evidence>
<dbReference type="InterPro" id="IPR036388">
    <property type="entry name" value="WH-like_DNA-bd_sf"/>
</dbReference>
<evidence type="ECO:0000259" key="4">
    <source>
        <dbReference type="PROSITE" id="PS50949"/>
    </source>
</evidence>
<dbReference type="SUPFAM" id="SSF46785">
    <property type="entry name" value="Winged helix' DNA-binding domain"/>
    <property type="match status" value="1"/>
</dbReference>
<keyword evidence="1" id="KW-0805">Transcription regulation</keyword>
<dbReference type="InterPro" id="IPR036390">
    <property type="entry name" value="WH_DNA-bd_sf"/>
</dbReference>
<evidence type="ECO:0000256" key="3">
    <source>
        <dbReference type="ARBA" id="ARBA00023163"/>
    </source>
</evidence>
<accession>A0A1M4U4W6</accession>
<dbReference type="RefSeq" id="WP_072855679.1">
    <property type="nucleotide sequence ID" value="NZ_FQUE01000001.1"/>
</dbReference>
<dbReference type="STRING" id="366533.SAMN05444339_101596"/>
<dbReference type="GO" id="GO:0003700">
    <property type="term" value="F:DNA-binding transcription factor activity"/>
    <property type="evidence" value="ECO:0007669"/>
    <property type="project" value="InterPro"/>
</dbReference>
<name>A0A1M4U4W6_LOKAT</name>
<proteinExistence type="predicted"/>
<keyword evidence="6" id="KW-1185">Reference proteome</keyword>
<dbReference type="GO" id="GO:0003677">
    <property type="term" value="F:DNA binding"/>
    <property type="evidence" value="ECO:0007669"/>
    <property type="project" value="UniProtKB-KW"/>
</dbReference>
<feature type="domain" description="HTH gntR-type" evidence="4">
    <location>
        <begin position="11"/>
        <end position="79"/>
    </location>
</feature>
<dbReference type="PANTHER" id="PTHR38445">
    <property type="entry name" value="HTH-TYPE TRANSCRIPTIONAL REPRESSOR YTRA"/>
    <property type="match status" value="1"/>
</dbReference>